<evidence type="ECO:0000313" key="1">
    <source>
        <dbReference type="EMBL" id="QEC72440.1"/>
    </source>
</evidence>
<accession>A0A5B8VLQ0</accession>
<sequence length="66" mass="7853">MARNIWVYDYFLKDHLGNTRVITDDYNLSSPTLEAYSYYPFGLQQKRIGVQQTTEPQHNKYTYNGK</sequence>
<name>A0A5B8VLQ0_9BACT</name>
<dbReference type="Gene3D" id="2.180.10.10">
    <property type="entry name" value="RHS repeat-associated core"/>
    <property type="match status" value="1"/>
</dbReference>
<evidence type="ECO:0000313" key="2">
    <source>
        <dbReference type="Proteomes" id="UP000321291"/>
    </source>
</evidence>
<keyword evidence="2" id="KW-1185">Reference proteome</keyword>
<dbReference type="OrthoDB" id="681079at2"/>
<dbReference type="Proteomes" id="UP000321291">
    <property type="component" value="Chromosome"/>
</dbReference>
<evidence type="ECO:0008006" key="3">
    <source>
        <dbReference type="Google" id="ProtNLM"/>
    </source>
</evidence>
<proteinExistence type="predicted"/>
<dbReference type="AlphaFoldDB" id="A0A5B8VLQ0"/>
<organism evidence="1 2">
    <name type="scientific">Arachidicoccus ginsenosidivorans</name>
    <dbReference type="NCBI Taxonomy" id="496057"/>
    <lineage>
        <taxon>Bacteria</taxon>
        <taxon>Pseudomonadati</taxon>
        <taxon>Bacteroidota</taxon>
        <taxon>Chitinophagia</taxon>
        <taxon>Chitinophagales</taxon>
        <taxon>Chitinophagaceae</taxon>
        <taxon>Arachidicoccus</taxon>
    </lineage>
</organism>
<protein>
    <recommendedName>
        <fullName evidence="3">RHS repeat-associated core domain-containing protein</fullName>
    </recommendedName>
</protein>
<dbReference type="RefSeq" id="WP_146782837.1">
    <property type="nucleotide sequence ID" value="NZ_CP042434.1"/>
</dbReference>
<dbReference type="KEGG" id="agi:FSB73_12895"/>
<reference evidence="1 2" key="1">
    <citation type="journal article" date="2017" name="Int. J. Syst. Evol. Microbiol.">
        <title>Arachidicoccus ginsenosidivorans sp. nov., with ginsenoside-converting activity isolated from ginseng cultivating soil.</title>
        <authorList>
            <person name="Siddiqi M.Z."/>
            <person name="Aslam Z."/>
            <person name="Im W.T."/>
        </authorList>
    </citation>
    <scope>NUCLEOTIDE SEQUENCE [LARGE SCALE GENOMIC DNA]</scope>
    <source>
        <strain evidence="1 2">Gsoil 809</strain>
    </source>
</reference>
<gene>
    <name evidence="1" type="ORF">FSB73_12895</name>
</gene>
<dbReference type="EMBL" id="CP042434">
    <property type="protein sequence ID" value="QEC72440.1"/>
    <property type="molecule type" value="Genomic_DNA"/>
</dbReference>